<comment type="caution">
    <text evidence="1">The sequence shown here is derived from an EMBL/GenBank/DDBJ whole genome shotgun (WGS) entry which is preliminary data.</text>
</comment>
<evidence type="ECO:0000313" key="1">
    <source>
        <dbReference type="EMBL" id="KAB1216336.1"/>
    </source>
</evidence>
<reference evidence="1 2" key="1">
    <citation type="journal article" date="2019" name="Plant Biotechnol. J.">
        <title>The red bayberry genome and genetic basis of sex determination.</title>
        <authorList>
            <person name="Jia H.M."/>
            <person name="Jia H.J."/>
            <person name="Cai Q.L."/>
            <person name="Wang Y."/>
            <person name="Zhao H.B."/>
            <person name="Yang W.F."/>
            <person name="Wang G.Y."/>
            <person name="Li Y.H."/>
            <person name="Zhan D.L."/>
            <person name="Shen Y.T."/>
            <person name="Niu Q.F."/>
            <person name="Chang L."/>
            <person name="Qiu J."/>
            <person name="Zhao L."/>
            <person name="Xie H.B."/>
            <person name="Fu W.Y."/>
            <person name="Jin J."/>
            <person name="Li X.W."/>
            <person name="Jiao Y."/>
            <person name="Zhou C.C."/>
            <person name="Tu T."/>
            <person name="Chai C.Y."/>
            <person name="Gao J.L."/>
            <person name="Fan L.J."/>
            <person name="van de Weg E."/>
            <person name="Wang J.Y."/>
            <person name="Gao Z.S."/>
        </authorList>
    </citation>
    <scope>NUCLEOTIDE SEQUENCE [LARGE SCALE GENOMIC DNA]</scope>
    <source>
        <tissue evidence="1">Leaves</tissue>
    </source>
</reference>
<protein>
    <submittedName>
        <fullName evidence="1">Uncharacterized protein</fullName>
    </submittedName>
</protein>
<gene>
    <name evidence="1" type="ORF">CJ030_MR4G018379</name>
</gene>
<proteinExistence type="predicted"/>
<dbReference type="Proteomes" id="UP000516437">
    <property type="component" value="Chromosome 4"/>
</dbReference>
<accession>A0A6A1VWA2</accession>
<dbReference type="EMBL" id="RXIC02000022">
    <property type="protein sequence ID" value="KAB1216336.1"/>
    <property type="molecule type" value="Genomic_DNA"/>
</dbReference>
<sequence>MALASLVIKIHYERKFDRSNGCEYVSGKVVLHIDPYDLYCLSFIKAAPQVGPIDKVDEEIERRRLGIGTKWWDNVLSSDDDLYEVDVIANDEAEVGEEVADIGGPSFEVGGPSFDASPSFEVGGPSGGPFDDTDNEHVDVEHVTTDFGDDAPPTCPEGDLLDMVGSYVLVSPLDSEDEVGAPS</sequence>
<keyword evidence="2" id="KW-1185">Reference proteome</keyword>
<organism evidence="1 2">
    <name type="scientific">Morella rubra</name>
    <name type="common">Chinese bayberry</name>
    <dbReference type="NCBI Taxonomy" id="262757"/>
    <lineage>
        <taxon>Eukaryota</taxon>
        <taxon>Viridiplantae</taxon>
        <taxon>Streptophyta</taxon>
        <taxon>Embryophyta</taxon>
        <taxon>Tracheophyta</taxon>
        <taxon>Spermatophyta</taxon>
        <taxon>Magnoliopsida</taxon>
        <taxon>eudicotyledons</taxon>
        <taxon>Gunneridae</taxon>
        <taxon>Pentapetalae</taxon>
        <taxon>rosids</taxon>
        <taxon>fabids</taxon>
        <taxon>Fagales</taxon>
        <taxon>Myricaceae</taxon>
        <taxon>Morella</taxon>
    </lineage>
</organism>
<dbReference type="AlphaFoldDB" id="A0A6A1VWA2"/>
<evidence type="ECO:0000313" key="2">
    <source>
        <dbReference type="Proteomes" id="UP000516437"/>
    </source>
</evidence>
<name>A0A6A1VWA2_9ROSI</name>